<dbReference type="Pfam" id="PF00126">
    <property type="entry name" value="HTH_1"/>
    <property type="match status" value="1"/>
</dbReference>
<keyword evidence="2" id="KW-0805">Transcription regulation</keyword>
<sequence length="299" mass="32436">MTITLKQLEAFVAVAQTGSFSAAAQIVHVSQPALTSMIQKLERQLGLTLFDRDSRGSTVTTAGRELFPAIQRILVELNETVASVINSTTPRGGTVSIACIPSIAASFMPPLIASFERVHPQIRIVMKDAMTENRGIIDMLRSGQIDYGIASPSQESSDLQFRLLFEDELVALVAHAAAASKDHSITWSQLAAHPLIGMSYESYVRQMVDKAFAQIGVSKRPYTQVSLITTAVGMVKAGLGVTVLPSTAARVCNLEGIHLLSLTEPAMRRRMGFIYRSMTSLSPAAKHFMNFVEAAQRLA</sequence>
<evidence type="ECO:0000313" key="6">
    <source>
        <dbReference type="EMBL" id="SHI20923.1"/>
    </source>
</evidence>
<dbReference type="GO" id="GO:0005829">
    <property type="term" value="C:cytosol"/>
    <property type="evidence" value="ECO:0007669"/>
    <property type="project" value="TreeGrafter"/>
</dbReference>
<organism evidence="6 7">
    <name type="scientific">Pollutimonas bauzanensis</name>
    <dbReference type="NCBI Taxonomy" id="658167"/>
    <lineage>
        <taxon>Bacteria</taxon>
        <taxon>Pseudomonadati</taxon>
        <taxon>Pseudomonadota</taxon>
        <taxon>Betaproteobacteria</taxon>
        <taxon>Burkholderiales</taxon>
        <taxon>Alcaligenaceae</taxon>
        <taxon>Pollutimonas</taxon>
    </lineage>
</organism>
<dbReference type="SUPFAM" id="SSF46785">
    <property type="entry name" value="Winged helix' DNA-binding domain"/>
    <property type="match status" value="1"/>
</dbReference>
<dbReference type="InterPro" id="IPR000847">
    <property type="entry name" value="LysR_HTH_N"/>
</dbReference>
<dbReference type="OrthoDB" id="8675247at2"/>
<dbReference type="InterPro" id="IPR036390">
    <property type="entry name" value="WH_DNA-bd_sf"/>
</dbReference>
<evidence type="ECO:0000256" key="3">
    <source>
        <dbReference type="ARBA" id="ARBA00023125"/>
    </source>
</evidence>
<protein>
    <submittedName>
        <fullName evidence="6">Transcriptional regulator, LysR family</fullName>
    </submittedName>
</protein>
<dbReference type="FunFam" id="1.10.10.10:FF:000001">
    <property type="entry name" value="LysR family transcriptional regulator"/>
    <property type="match status" value="1"/>
</dbReference>
<dbReference type="PROSITE" id="PS50931">
    <property type="entry name" value="HTH_LYSR"/>
    <property type="match status" value="1"/>
</dbReference>
<reference evidence="6 7" key="1">
    <citation type="submission" date="2016-11" db="EMBL/GenBank/DDBJ databases">
        <authorList>
            <person name="Jaros S."/>
            <person name="Januszkiewicz K."/>
            <person name="Wedrychowicz H."/>
        </authorList>
    </citation>
    <scope>NUCLEOTIDE SEQUENCE [LARGE SCALE GENOMIC DNA]</scope>
    <source>
        <strain evidence="6 7">CGMCC 1.10190</strain>
    </source>
</reference>
<dbReference type="SUPFAM" id="SSF53850">
    <property type="entry name" value="Periplasmic binding protein-like II"/>
    <property type="match status" value="1"/>
</dbReference>
<dbReference type="AlphaFoldDB" id="A0A1M5ZAJ8"/>
<dbReference type="Gene3D" id="3.40.190.290">
    <property type="match status" value="1"/>
</dbReference>
<dbReference type="InterPro" id="IPR005119">
    <property type="entry name" value="LysR_subst-bd"/>
</dbReference>
<evidence type="ECO:0000259" key="5">
    <source>
        <dbReference type="PROSITE" id="PS50931"/>
    </source>
</evidence>
<comment type="similarity">
    <text evidence="1">Belongs to the LysR transcriptional regulatory family.</text>
</comment>
<dbReference type="Gene3D" id="1.10.10.10">
    <property type="entry name" value="Winged helix-like DNA-binding domain superfamily/Winged helix DNA-binding domain"/>
    <property type="match status" value="1"/>
</dbReference>
<accession>A0A1M5ZAJ8</accession>
<dbReference type="InterPro" id="IPR050950">
    <property type="entry name" value="HTH-type_LysR_regulators"/>
</dbReference>
<dbReference type="PANTHER" id="PTHR30419:SF8">
    <property type="entry name" value="NITROGEN ASSIMILATION TRANSCRIPTIONAL ACTIVATOR-RELATED"/>
    <property type="match status" value="1"/>
</dbReference>
<evidence type="ECO:0000313" key="7">
    <source>
        <dbReference type="Proteomes" id="UP000184226"/>
    </source>
</evidence>
<dbReference type="CDD" id="cd08440">
    <property type="entry name" value="PBP2_LTTR_like_4"/>
    <property type="match status" value="1"/>
</dbReference>
<dbReference type="STRING" id="658167.SAMN04488135_11359"/>
<keyword evidence="4" id="KW-0804">Transcription</keyword>
<evidence type="ECO:0000256" key="4">
    <source>
        <dbReference type="ARBA" id="ARBA00023163"/>
    </source>
</evidence>
<feature type="domain" description="HTH lysR-type" evidence="5">
    <location>
        <begin position="3"/>
        <end position="60"/>
    </location>
</feature>
<keyword evidence="7" id="KW-1185">Reference proteome</keyword>
<dbReference type="Pfam" id="PF03466">
    <property type="entry name" value="LysR_substrate"/>
    <property type="match status" value="1"/>
</dbReference>
<dbReference type="PANTHER" id="PTHR30419">
    <property type="entry name" value="HTH-TYPE TRANSCRIPTIONAL REGULATOR YBHD"/>
    <property type="match status" value="1"/>
</dbReference>
<dbReference type="Proteomes" id="UP000184226">
    <property type="component" value="Unassembled WGS sequence"/>
</dbReference>
<gene>
    <name evidence="6" type="ORF">SAMN04488135_11359</name>
</gene>
<dbReference type="InterPro" id="IPR036388">
    <property type="entry name" value="WH-like_DNA-bd_sf"/>
</dbReference>
<dbReference type="GO" id="GO:0003677">
    <property type="term" value="F:DNA binding"/>
    <property type="evidence" value="ECO:0007669"/>
    <property type="project" value="UniProtKB-KW"/>
</dbReference>
<evidence type="ECO:0000256" key="2">
    <source>
        <dbReference type="ARBA" id="ARBA00023015"/>
    </source>
</evidence>
<proteinExistence type="inferred from homology"/>
<dbReference type="PRINTS" id="PR00039">
    <property type="entry name" value="HTHLYSR"/>
</dbReference>
<dbReference type="RefSeq" id="WP_073106788.1">
    <property type="nucleotide sequence ID" value="NZ_FQXE01000013.1"/>
</dbReference>
<evidence type="ECO:0000256" key="1">
    <source>
        <dbReference type="ARBA" id="ARBA00009437"/>
    </source>
</evidence>
<dbReference type="GO" id="GO:0003700">
    <property type="term" value="F:DNA-binding transcription factor activity"/>
    <property type="evidence" value="ECO:0007669"/>
    <property type="project" value="InterPro"/>
</dbReference>
<name>A0A1M5ZAJ8_9BURK</name>
<keyword evidence="3" id="KW-0238">DNA-binding</keyword>
<dbReference type="EMBL" id="FQXE01000013">
    <property type="protein sequence ID" value="SHI20923.1"/>
    <property type="molecule type" value="Genomic_DNA"/>
</dbReference>